<accession>A0AAD5M1Y6</accession>
<dbReference type="AlphaFoldDB" id="A0AAD5M1Y6"/>
<reference evidence="1" key="1">
    <citation type="submission" date="2021-06" db="EMBL/GenBank/DDBJ databases">
        <title>Parelaphostrongylus tenuis whole genome reference sequence.</title>
        <authorList>
            <person name="Garwood T.J."/>
            <person name="Larsen P.A."/>
            <person name="Fountain-Jones N.M."/>
            <person name="Garbe J.R."/>
            <person name="Macchietto M.G."/>
            <person name="Kania S.A."/>
            <person name="Gerhold R.W."/>
            <person name="Richards J.E."/>
            <person name="Wolf T.M."/>
        </authorList>
    </citation>
    <scope>NUCLEOTIDE SEQUENCE</scope>
    <source>
        <strain evidence="1">MNPRO001-30</strain>
        <tissue evidence="1">Meninges</tissue>
    </source>
</reference>
<proteinExistence type="predicted"/>
<keyword evidence="2" id="KW-1185">Reference proteome</keyword>
<sequence length="98" mass="11212">MMLKHSLKKTEWCTKIRPQQPFSEQLRAIVDDTVLRDIAAGPNQWSRCPLLRCGGQYRVVLASWSVVCLLTPPPFLPLVLRFCPDSESLILLSLLFMK</sequence>
<dbReference type="Proteomes" id="UP001196413">
    <property type="component" value="Unassembled WGS sequence"/>
</dbReference>
<name>A0AAD5M1Y6_PARTN</name>
<protein>
    <submittedName>
        <fullName evidence="1">Uncharacterized protein</fullName>
    </submittedName>
</protein>
<organism evidence="1 2">
    <name type="scientific">Parelaphostrongylus tenuis</name>
    <name type="common">Meningeal worm</name>
    <dbReference type="NCBI Taxonomy" id="148309"/>
    <lineage>
        <taxon>Eukaryota</taxon>
        <taxon>Metazoa</taxon>
        <taxon>Ecdysozoa</taxon>
        <taxon>Nematoda</taxon>
        <taxon>Chromadorea</taxon>
        <taxon>Rhabditida</taxon>
        <taxon>Rhabditina</taxon>
        <taxon>Rhabditomorpha</taxon>
        <taxon>Strongyloidea</taxon>
        <taxon>Metastrongylidae</taxon>
        <taxon>Parelaphostrongylus</taxon>
    </lineage>
</organism>
<comment type="caution">
    <text evidence="1">The sequence shown here is derived from an EMBL/GenBank/DDBJ whole genome shotgun (WGS) entry which is preliminary data.</text>
</comment>
<dbReference type="EMBL" id="JAHQIW010000498">
    <property type="protein sequence ID" value="KAJ1348408.1"/>
    <property type="molecule type" value="Genomic_DNA"/>
</dbReference>
<evidence type="ECO:0000313" key="2">
    <source>
        <dbReference type="Proteomes" id="UP001196413"/>
    </source>
</evidence>
<evidence type="ECO:0000313" key="1">
    <source>
        <dbReference type="EMBL" id="KAJ1348408.1"/>
    </source>
</evidence>
<gene>
    <name evidence="1" type="ORF">KIN20_003703</name>
</gene>